<comment type="cofactor">
    <cofactor evidence="1">
        <name>NAD(+)</name>
        <dbReference type="ChEBI" id="CHEBI:57540"/>
    </cofactor>
</comment>
<evidence type="ECO:0000256" key="5">
    <source>
        <dbReference type="ARBA" id="ARBA00023027"/>
    </source>
</evidence>
<evidence type="ECO:0000256" key="1">
    <source>
        <dbReference type="ARBA" id="ARBA00001911"/>
    </source>
</evidence>
<evidence type="ECO:0000256" key="8">
    <source>
        <dbReference type="ARBA" id="ARBA00023285"/>
    </source>
</evidence>
<evidence type="ECO:0000256" key="4">
    <source>
        <dbReference type="ARBA" id="ARBA00022723"/>
    </source>
</evidence>
<keyword evidence="8" id="KW-0170">Cobalt</keyword>
<accession>A0A841EHY1</accession>
<dbReference type="InterPro" id="IPR030960">
    <property type="entry name" value="DHQS/DOIS_N"/>
</dbReference>
<dbReference type="EMBL" id="JACHKT010000007">
    <property type="protein sequence ID" value="MBB6002775.1"/>
    <property type="molecule type" value="Genomic_DNA"/>
</dbReference>
<proteinExistence type="predicted"/>
<dbReference type="GO" id="GO:0046872">
    <property type="term" value="F:metal ion binding"/>
    <property type="evidence" value="ECO:0007669"/>
    <property type="project" value="UniProtKB-KW"/>
</dbReference>
<dbReference type="CDD" id="cd08198">
    <property type="entry name" value="DHQS-like"/>
    <property type="match status" value="1"/>
</dbReference>
<dbReference type="Gene3D" id="1.20.1090.10">
    <property type="entry name" value="Dehydroquinate synthase-like - alpha domain"/>
    <property type="match status" value="1"/>
</dbReference>
<evidence type="ECO:0000259" key="9">
    <source>
        <dbReference type="Pfam" id="PF01761"/>
    </source>
</evidence>
<evidence type="ECO:0000313" key="12">
    <source>
        <dbReference type="Proteomes" id="UP000524404"/>
    </source>
</evidence>
<keyword evidence="3" id="KW-0028">Amino-acid biosynthesis</keyword>
<keyword evidence="4" id="KW-0479">Metal-binding</keyword>
<evidence type="ECO:0000259" key="10">
    <source>
        <dbReference type="Pfam" id="PF24621"/>
    </source>
</evidence>
<dbReference type="PANTHER" id="PTHR43622">
    <property type="entry name" value="3-DEHYDROQUINATE SYNTHASE"/>
    <property type="match status" value="1"/>
</dbReference>
<feature type="domain" description="3-dehydroquinate synthase C-terminal" evidence="10">
    <location>
        <begin position="201"/>
        <end position="327"/>
    </location>
</feature>
<evidence type="ECO:0000256" key="7">
    <source>
        <dbReference type="ARBA" id="ARBA00023239"/>
    </source>
</evidence>
<dbReference type="InterPro" id="IPR050071">
    <property type="entry name" value="Dehydroquinate_synthase"/>
</dbReference>
<name>A0A841EHY1_9BACT</name>
<comment type="caution">
    <text evidence="11">The sequence shown here is derived from an EMBL/GenBank/DDBJ whole genome shotgun (WGS) entry which is preliminary data.</text>
</comment>
<keyword evidence="6" id="KW-0057">Aromatic amino acid biosynthesis</keyword>
<dbReference type="Pfam" id="PF01761">
    <property type="entry name" value="DHQ_synthase"/>
    <property type="match status" value="1"/>
</dbReference>
<evidence type="ECO:0000256" key="6">
    <source>
        <dbReference type="ARBA" id="ARBA00023141"/>
    </source>
</evidence>
<keyword evidence="12" id="KW-1185">Reference proteome</keyword>
<dbReference type="RefSeq" id="WP_184132436.1">
    <property type="nucleotide sequence ID" value="NZ_JACHKT010000007.1"/>
</dbReference>
<keyword evidence="7 11" id="KW-0456">Lyase</keyword>
<dbReference type="Gene3D" id="3.40.50.1970">
    <property type="match status" value="1"/>
</dbReference>
<dbReference type="GO" id="GO:0003856">
    <property type="term" value="F:3-dehydroquinate synthase activity"/>
    <property type="evidence" value="ECO:0007669"/>
    <property type="project" value="UniProtKB-EC"/>
</dbReference>
<evidence type="ECO:0000313" key="11">
    <source>
        <dbReference type="EMBL" id="MBB6002775.1"/>
    </source>
</evidence>
<organism evidence="11 12">
    <name type="scientific">Arcicella rosea</name>
    <dbReference type="NCBI Taxonomy" id="502909"/>
    <lineage>
        <taxon>Bacteria</taxon>
        <taxon>Pseudomonadati</taxon>
        <taxon>Bacteroidota</taxon>
        <taxon>Cytophagia</taxon>
        <taxon>Cytophagales</taxon>
        <taxon>Flectobacillaceae</taxon>
        <taxon>Arcicella</taxon>
    </lineage>
</organism>
<dbReference type="InterPro" id="IPR056179">
    <property type="entry name" value="DHQS_C"/>
</dbReference>
<dbReference type="GO" id="GO:0008652">
    <property type="term" value="P:amino acid biosynthetic process"/>
    <property type="evidence" value="ECO:0007669"/>
    <property type="project" value="UniProtKB-KW"/>
</dbReference>
<dbReference type="PIRSF" id="PIRSF001455">
    <property type="entry name" value="DHQ_synth"/>
    <property type="match status" value="1"/>
</dbReference>
<dbReference type="NCBIfam" id="NF004852">
    <property type="entry name" value="PRK06203.1"/>
    <property type="match status" value="1"/>
</dbReference>
<dbReference type="Proteomes" id="UP000524404">
    <property type="component" value="Unassembled WGS sequence"/>
</dbReference>
<dbReference type="PANTHER" id="PTHR43622:SF7">
    <property type="entry name" value="3-DEHYDROQUINATE SYNTHASE, CHLOROPLASTIC"/>
    <property type="match status" value="1"/>
</dbReference>
<evidence type="ECO:0000256" key="2">
    <source>
        <dbReference type="ARBA" id="ARBA00001941"/>
    </source>
</evidence>
<protein>
    <submittedName>
        <fullName evidence="11">3-dehydroquinate synthase</fullName>
        <ecNumber evidence="11">4.2.3.4</ecNumber>
    </submittedName>
</protein>
<sequence>MSQIQQSFQVQFSYNILFTENLFAPENTTLITFLNNFGNHYGANQFRKKILFVIDEGVAENHQYLQEAIKNYFANQEEIELVADILVLPGGEQVKNDEIYLAQTLRAIDTYGIDRHSFVAAIGGGAFLDMTGYASAIAHRGVKHIRIPTTVLSQNDSGVGVKNGVNYFGKKNFLGTFAPPVAVFNDSTFLKTLSDRDWRSGIAEAVKVALIKDLAFFEWLENKSVLLAHRDEESMNEQIFRCAELHVQHISSGDPFESGSARPLDFGHWAAHKLEYLTNFEIRHGEAVAIGIALDCAYSFLKGMISEDALDRILLVLENLGFDLYHPALAENDKINLWKGLNEFREHLGGRLTITLLEGLGKGIEVHEIDFELVKQAVDYLEKRS</sequence>
<dbReference type="EC" id="4.2.3.4" evidence="11"/>
<comment type="cofactor">
    <cofactor evidence="2">
        <name>Co(2+)</name>
        <dbReference type="ChEBI" id="CHEBI:48828"/>
    </cofactor>
</comment>
<keyword evidence="5" id="KW-0520">NAD</keyword>
<dbReference type="InterPro" id="IPR030963">
    <property type="entry name" value="DHQ_synth_fam"/>
</dbReference>
<evidence type="ECO:0000256" key="3">
    <source>
        <dbReference type="ARBA" id="ARBA00022605"/>
    </source>
</evidence>
<dbReference type="SUPFAM" id="SSF56796">
    <property type="entry name" value="Dehydroquinate synthase-like"/>
    <property type="match status" value="1"/>
</dbReference>
<dbReference type="Pfam" id="PF24621">
    <property type="entry name" value="DHQS_C"/>
    <property type="match status" value="1"/>
</dbReference>
<gene>
    <name evidence="11" type="ORF">HNP25_001427</name>
</gene>
<feature type="domain" description="3-dehydroquinate synthase N-terminal" evidence="9">
    <location>
        <begin position="86"/>
        <end position="199"/>
    </location>
</feature>
<dbReference type="GO" id="GO:0009073">
    <property type="term" value="P:aromatic amino acid family biosynthetic process"/>
    <property type="evidence" value="ECO:0007669"/>
    <property type="project" value="UniProtKB-KW"/>
</dbReference>
<dbReference type="AlphaFoldDB" id="A0A841EHY1"/>
<reference evidence="11 12" key="1">
    <citation type="submission" date="2020-08" db="EMBL/GenBank/DDBJ databases">
        <title>Functional genomics of gut bacteria from endangered species of beetles.</title>
        <authorList>
            <person name="Carlos-Shanley C."/>
        </authorList>
    </citation>
    <scope>NUCLEOTIDE SEQUENCE [LARGE SCALE GENOMIC DNA]</scope>
    <source>
        <strain evidence="11 12">S00070</strain>
    </source>
</reference>